<dbReference type="InterPro" id="IPR018316">
    <property type="entry name" value="Tubulin/FtsZ_2-layer-sand-dom"/>
</dbReference>
<dbReference type="GO" id="GO:0016787">
    <property type="term" value="F:hydrolase activity"/>
    <property type="evidence" value="ECO:0007669"/>
    <property type="project" value="UniProtKB-KW"/>
</dbReference>
<dbReference type="PRINTS" id="PR01161">
    <property type="entry name" value="TUBULIN"/>
</dbReference>
<dbReference type="Gene3D" id="1.10.287.600">
    <property type="entry name" value="Helix hairpin bin"/>
    <property type="match status" value="1"/>
</dbReference>
<evidence type="ECO:0000256" key="1">
    <source>
        <dbReference type="ARBA" id="ARBA00009636"/>
    </source>
</evidence>
<evidence type="ECO:0000256" key="5">
    <source>
        <dbReference type="ARBA" id="ARBA00023134"/>
    </source>
</evidence>
<dbReference type="WBParaSite" id="maker-uti_cns_0015665-snap-gene-0.3-mRNA-1">
    <property type="protein sequence ID" value="maker-uti_cns_0015665-snap-gene-0.3-mRNA-1"/>
    <property type="gene ID" value="maker-uti_cns_0015665-snap-gene-0.3"/>
</dbReference>
<dbReference type="InterPro" id="IPR036525">
    <property type="entry name" value="Tubulin/FtsZ_GTPase_sf"/>
</dbReference>
<dbReference type="SMART" id="SM00865">
    <property type="entry name" value="Tubulin_C"/>
    <property type="match status" value="1"/>
</dbReference>
<dbReference type="GO" id="GO:0005525">
    <property type="term" value="F:GTP binding"/>
    <property type="evidence" value="ECO:0007669"/>
    <property type="project" value="UniProtKB-KW"/>
</dbReference>
<evidence type="ECO:0000256" key="7">
    <source>
        <dbReference type="SAM" id="MobiDB-lite"/>
    </source>
</evidence>
<evidence type="ECO:0000256" key="6">
    <source>
        <dbReference type="ARBA" id="ARBA00049117"/>
    </source>
</evidence>
<dbReference type="PRINTS" id="PR01162">
    <property type="entry name" value="ALPHATUBULIN"/>
</dbReference>
<evidence type="ECO:0000256" key="4">
    <source>
        <dbReference type="ARBA" id="ARBA00022801"/>
    </source>
</evidence>
<dbReference type="FunFam" id="3.30.1330.20:FF:000001">
    <property type="entry name" value="Tubulin alpha chain"/>
    <property type="match status" value="1"/>
</dbReference>
<dbReference type="GO" id="GO:0007017">
    <property type="term" value="P:microtubule-based process"/>
    <property type="evidence" value="ECO:0007669"/>
    <property type="project" value="InterPro"/>
</dbReference>
<dbReference type="PANTHER" id="PTHR11588">
    <property type="entry name" value="TUBULIN"/>
    <property type="match status" value="1"/>
</dbReference>
<feature type="region of interest" description="Disordered" evidence="7">
    <location>
        <begin position="727"/>
        <end position="748"/>
    </location>
</feature>
<dbReference type="CDD" id="cd02186">
    <property type="entry name" value="alpha_tubulin"/>
    <property type="match status" value="1"/>
</dbReference>
<dbReference type="InterPro" id="IPR023123">
    <property type="entry name" value="Tubulin_C"/>
</dbReference>
<reference evidence="10" key="1">
    <citation type="submission" date="2016-11" db="UniProtKB">
        <authorList>
            <consortium name="WormBaseParasite"/>
        </authorList>
    </citation>
    <scope>IDENTIFICATION</scope>
</reference>
<name>A0A1I8IR15_9PLAT</name>
<evidence type="ECO:0000256" key="3">
    <source>
        <dbReference type="ARBA" id="ARBA00022741"/>
    </source>
</evidence>
<keyword evidence="5" id="KW-0342">GTP-binding</keyword>
<dbReference type="InterPro" id="IPR008280">
    <property type="entry name" value="Tub_FtsZ_C"/>
</dbReference>
<dbReference type="Gene3D" id="3.40.50.1440">
    <property type="entry name" value="Tubulin/FtsZ, GTPase domain"/>
    <property type="match status" value="1"/>
</dbReference>
<evidence type="ECO:0000256" key="2">
    <source>
        <dbReference type="ARBA" id="ARBA00022701"/>
    </source>
</evidence>
<dbReference type="InterPro" id="IPR002452">
    <property type="entry name" value="Alpha_tubulin"/>
</dbReference>
<evidence type="ECO:0000259" key="8">
    <source>
        <dbReference type="SMART" id="SM00865"/>
    </source>
</evidence>
<evidence type="ECO:0000313" key="9">
    <source>
        <dbReference type="Proteomes" id="UP000095280"/>
    </source>
</evidence>
<dbReference type="Gene3D" id="3.30.1330.20">
    <property type="entry name" value="Tubulin/FtsZ, C-terminal domain"/>
    <property type="match status" value="1"/>
</dbReference>
<comment type="catalytic activity">
    <reaction evidence="6">
        <text>GTP + H2O = GDP + phosphate + H(+)</text>
        <dbReference type="Rhea" id="RHEA:19669"/>
        <dbReference type="ChEBI" id="CHEBI:15377"/>
        <dbReference type="ChEBI" id="CHEBI:15378"/>
        <dbReference type="ChEBI" id="CHEBI:37565"/>
        <dbReference type="ChEBI" id="CHEBI:43474"/>
        <dbReference type="ChEBI" id="CHEBI:58189"/>
    </reaction>
    <physiologicalReaction direction="left-to-right" evidence="6">
        <dbReference type="Rhea" id="RHEA:19670"/>
    </physiologicalReaction>
</comment>
<feature type="domain" description="Tubulin/FtsZ 2-layer sandwich" evidence="8">
    <location>
        <begin position="86"/>
        <end position="231"/>
    </location>
</feature>
<dbReference type="InterPro" id="IPR037103">
    <property type="entry name" value="Tubulin/FtsZ-like_C"/>
</dbReference>
<keyword evidence="3" id="KW-0547">Nucleotide-binding</keyword>
<proteinExistence type="inferred from homology"/>
<keyword evidence="9" id="KW-1185">Reference proteome</keyword>
<dbReference type="AlphaFoldDB" id="A0A1I8IR15"/>
<keyword evidence="2" id="KW-0493">Microtubule</keyword>
<dbReference type="Proteomes" id="UP000095280">
    <property type="component" value="Unplaced"/>
</dbReference>
<organism evidence="9 10">
    <name type="scientific">Macrostomum lignano</name>
    <dbReference type="NCBI Taxonomy" id="282301"/>
    <lineage>
        <taxon>Eukaryota</taxon>
        <taxon>Metazoa</taxon>
        <taxon>Spiralia</taxon>
        <taxon>Lophotrochozoa</taxon>
        <taxon>Platyhelminthes</taxon>
        <taxon>Rhabditophora</taxon>
        <taxon>Macrostomorpha</taxon>
        <taxon>Macrostomida</taxon>
        <taxon>Macrostomidae</taxon>
        <taxon>Macrostomum</taxon>
    </lineage>
</organism>
<dbReference type="InterPro" id="IPR000217">
    <property type="entry name" value="Tubulin"/>
</dbReference>
<dbReference type="GO" id="GO:0005200">
    <property type="term" value="F:structural constituent of cytoskeleton"/>
    <property type="evidence" value="ECO:0007669"/>
    <property type="project" value="InterPro"/>
</dbReference>
<keyword evidence="4" id="KW-0378">Hydrolase</keyword>
<sequence>TKSASAPSPALNFQVSTAVVEPYNSVLTTHTTLEHSDCAFMVDNEAIYDLCRRNLDIERPSYMNLNRLIAQIVSSITASLRFDGALNVDLTEFQTNLVPYPRIHFPLVTYAPIISAEKARHEALTVADITTAAFDPQNQMVKCDPRNGKYMACCMLYRGDVVPKDVNAAIATIKTRRGIQFVDWCPTGFKVGINYQPPTTIPGGDLAKVPRALCMLSNTTAIVEAFSRLDHKFDLMYSKRAFVHWYVGEGMEEGEFAEAREDLAALEKDYEEVGYDTAANGEEEPEDPAIPVADSAAPRGPLVSRRCGQLAGQVHSSANVGHWANAALFPGPELSISATTTFSMNGVVRQLQQKVDVQLLMPAVHFPVRMVGLKSWLQMHSGNTKKLRQQSSSLIGGFVHYHPSLILNSFACLFEYFPARQRLVASATEGSCLCRRACRAELGRALQGHCLAHQEHPAKALHRPATQNMVHWLLPLGSNVEIEHNGCQKGTQSDQHHVEAVEITDCCNRTRASGEMKAIQLWNSILIAPPTLPTECVVLQQDPGKRRNERWKRSQVLFAVRVAWLGRLAPSGVRKVEQPDIRSPHVLRVESQLGDVLEAFPLASLLGAVPGPVQQRVLPGVAHPAVGAQELPVFVQVEDLDDRQPELDGHQVGGLDHGPPNDAGLIIPMEQRLDQLLLQRPVPHAGAAVDRWLDGGSVGFGGENGEGYGERRCDAAQLWRPHPCLRRAGRARRSDGGSGENGPALVAP</sequence>
<protein>
    <submittedName>
        <fullName evidence="10">Tubulin_C domain-containing protein</fullName>
    </submittedName>
</protein>
<evidence type="ECO:0000313" key="10">
    <source>
        <dbReference type="WBParaSite" id="maker-uti_cns_0015665-snap-gene-0.3-mRNA-1"/>
    </source>
</evidence>
<dbReference type="SUPFAM" id="SSF52490">
    <property type="entry name" value="Tubulin nucleotide-binding domain-like"/>
    <property type="match status" value="1"/>
</dbReference>
<comment type="similarity">
    <text evidence="1">Belongs to the tubulin family.</text>
</comment>
<dbReference type="SUPFAM" id="SSF55307">
    <property type="entry name" value="Tubulin C-terminal domain-like"/>
    <property type="match status" value="1"/>
</dbReference>
<dbReference type="GO" id="GO:0005874">
    <property type="term" value="C:microtubule"/>
    <property type="evidence" value="ECO:0007669"/>
    <property type="project" value="UniProtKB-KW"/>
</dbReference>
<dbReference type="FunFam" id="1.10.287.600:FF:000005">
    <property type="entry name" value="Tubulin alpha chain"/>
    <property type="match status" value="1"/>
</dbReference>
<accession>A0A1I8IR15</accession>
<dbReference type="Pfam" id="PF03953">
    <property type="entry name" value="Tubulin_C"/>
    <property type="match status" value="1"/>
</dbReference>